<name>T1AMI8_9ZZZZ</name>
<proteinExistence type="predicted"/>
<dbReference type="InterPro" id="IPR013678">
    <property type="entry name" value="RNR_2_N"/>
</dbReference>
<dbReference type="EC" id="1.17.4.1" evidence="6"/>
<dbReference type="SUPFAM" id="SSF51998">
    <property type="entry name" value="PFL-like glycyl radical enzymes"/>
    <property type="match status" value="1"/>
</dbReference>
<dbReference type="InterPro" id="IPR050862">
    <property type="entry name" value="RdRp_reductase_class-2"/>
</dbReference>
<reference evidence="6" key="1">
    <citation type="submission" date="2013-08" db="EMBL/GenBank/DDBJ databases">
        <authorList>
            <person name="Mendez C."/>
            <person name="Richter M."/>
            <person name="Ferrer M."/>
            <person name="Sanchez J."/>
        </authorList>
    </citation>
    <scope>NUCLEOTIDE SEQUENCE</scope>
</reference>
<evidence type="ECO:0000256" key="1">
    <source>
        <dbReference type="ARBA" id="ARBA00001922"/>
    </source>
</evidence>
<keyword evidence="3 6" id="KW-0560">Oxidoreductase</keyword>
<reference evidence="6" key="2">
    <citation type="journal article" date="2014" name="ISME J.">
        <title>Microbial stratification in low pH oxic and suboxic macroscopic growths along an acid mine drainage.</title>
        <authorList>
            <person name="Mendez-Garcia C."/>
            <person name="Mesa V."/>
            <person name="Sprenger R.R."/>
            <person name="Richter M."/>
            <person name="Diez M.S."/>
            <person name="Solano J."/>
            <person name="Bargiela R."/>
            <person name="Golyshina O.V."/>
            <person name="Manteca A."/>
            <person name="Ramos J.L."/>
            <person name="Gallego J.R."/>
            <person name="Llorente I."/>
            <person name="Martins Dos Santos V.A."/>
            <person name="Jensen O.N."/>
            <person name="Pelaez A.I."/>
            <person name="Sanchez J."/>
            <person name="Ferrer M."/>
        </authorList>
    </citation>
    <scope>NUCLEOTIDE SEQUENCE</scope>
</reference>
<protein>
    <submittedName>
        <fullName evidence="6">Ribonucleotide reductase class II vitamin B12-dependent domain protein</fullName>
        <ecNumber evidence="6">1.17.4.1</ecNumber>
    </submittedName>
</protein>
<comment type="caution">
    <text evidence="6">The sequence shown here is derived from an EMBL/GenBank/DDBJ whole genome shotgun (WGS) entry which is preliminary data.</text>
</comment>
<accession>T1AMI8</accession>
<dbReference type="GO" id="GO:0050897">
    <property type="term" value="F:cobalt ion binding"/>
    <property type="evidence" value="ECO:0007669"/>
    <property type="project" value="InterPro"/>
</dbReference>
<dbReference type="EMBL" id="AUZZ01003174">
    <property type="protein sequence ID" value="EQD57673.1"/>
    <property type="molecule type" value="Genomic_DNA"/>
</dbReference>
<keyword evidence="4" id="KW-0170">Cobalt</keyword>
<evidence type="ECO:0000259" key="5">
    <source>
        <dbReference type="Pfam" id="PF08471"/>
    </source>
</evidence>
<dbReference type="Pfam" id="PF08471">
    <property type="entry name" value="Ribonuc_red_2_N"/>
    <property type="match status" value="1"/>
</dbReference>
<organism evidence="6">
    <name type="scientific">mine drainage metagenome</name>
    <dbReference type="NCBI Taxonomy" id="410659"/>
    <lineage>
        <taxon>unclassified sequences</taxon>
        <taxon>metagenomes</taxon>
        <taxon>ecological metagenomes</taxon>
    </lineage>
</organism>
<feature type="non-terminal residue" evidence="6">
    <location>
        <position position="166"/>
    </location>
</feature>
<comment type="cofactor">
    <cofactor evidence="1">
        <name>adenosylcob(III)alamin</name>
        <dbReference type="ChEBI" id="CHEBI:18408"/>
    </cofactor>
</comment>
<sequence length="166" mass="18648">MFKRHFTIGLADPYCDQEWEFRDVIIARPDGSLVFEQKGVEVPTSWSTNASTILAQKYFRGNLGSPERESSLRQIISRVVDTIERSGKAGGYFSDDEQAEIFTDELSYLLSHQMASFNSPVWFNIGVDGVPQQASACFILSVDDEMESILNWYREEGIIFKGGSGA</sequence>
<evidence type="ECO:0000256" key="3">
    <source>
        <dbReference type="ARBA" id="ARBA00023002"/>
    </source>
</evidence>
<keyword evidence="2" id="KW-0846">Cobalamin</keyword>
<feature type="domain" description="Ribonucleotide reductase class II vitamin B12-dependent N-terminal" evidence="5">
    <location>
        <begin position="23"/>
        <end position="113"/>
    </location>
</feature>
<dbReference type="AlphaFoldDB" id="T1AMI8"/>
<dbReference type="GO" id="GO:0031419">
    <property type="term" value="F:cobalamin binding"/>
    <property type="evidence" value="ECO:0007669"/>
    <property type="project" value="UniProtKB-KW"/>
</dbReference>
<evidence type="ECO:0000313" key="6">
    <source>
        <dbReference type="EMBL" id="EQD57673.1"/>
    </source>
</evidence>
<evidence type="ECO:0000256" key="4">
    <source>
        <dbReference type="ARBA" id="ARBA00023285"/>
    </source>
</evidence>
<evidence type="ECO:0000256" key="2">
    <source>
        <dbReference type="ARBA" id="ARBA00022628"/>
    </source>
</evidence>
<dbReference type="PANTHER" id="PTHR43371">
    <property type="entry name" value="VITAMIN B12-DEPENDENT RIBONUCLEOTIDE REDUCTASE"/>
    <property type="match status" value="1"/>
</dbReference>
<gene>
    <name evidence="6" type="ORF">B2A_04693</name>
</gene>
<dbReference type="PANTHER" id="PTHR43371:SF1">
    <property type="entry name" value="RIBONUCLEOSIDE-DIPHOSPHATE REDUCTASE"/>
    <property type="match status" value="1"/>
</dbReference>
<dbReference type="GO" id="GO:0004748">
    <property type="term" value="F:ribonucleoside-diphosphate reductase activity, thioredoxin disulfide as acceptor"/>
    <property type="evidence" value="ECO:0007669"/>
    <property type="project" value="UniProtKB-EC"/>
</dbReference>
<dbReference type="Gene3D" id="3.20.70.20">
    <property type="match status" value="1"/>
</dbReference>